<evidence type="ECO:0000313" key="3">
    <source>
        <dbReference type="RefSeq" id="XP_035693811.1"/>
    </source>
</evidence>
<reference evidence="2" key="1">
    <citation type="journal article" date="2020" name="Nat. Ecol. Evol.">
        <title>Deeply conserved synteny resolves early events in vertebrate evolution.</title>
        <authorList>
            <person name="Simakov O."/>
            <person name="Marletaz F."/>
            <person name="Yue J.X."/>
            <person name="O'Connell B."/>
            <person name="Jenkins J."/>
            <person name="Brandt A."/>
            <person name="Calef R."/>
            <person name="Tung C.H."/>
            <person name="Huang T.K."/>
            <person name="Schmutz J."/>
            <person name="Satoh N."/>
            <person name="Yu J.K."/>
            <person name="Putnam N.H."/>
            <person name="Green R.E."/>
            <person name="Rokhsar D.S."/>
        </authorList>
    </citation>
    <scope>NUCLEOTIDE SEQUENCE [LARGE SCALE GENOMIC DNA]</scope>
    <source>
        <strain evidence="2">S238N-H82</strain>
    </source>
</reference>
<feature type="compositionally biased region" description="Polar residues" evidence="1">
    <location>
        <begin position="49"/>
        <end position="59"/>
    </location>
</feature>
<reference evidence="3" key="2">
    <citation type="submission" date="2025-08" db="UniProtKB">
        <authorList>
            <consortium name="RefSeq"/>
        </authorList>
    </citation>
    <scope>IDENTIFICATION</scope>
    <source>
        <strain evidence="3">S238N-H82</strain>
        <tissue evidence="3">Testes</tissue>
    </source>
</reference>
<dbReference type="Proteomes" id="UP000001554">
    <property type="component" value="Chromosome 12"/>
</dbReference>
<feature type="compositionally biased region" description="Acidic residues" evidence="1">
    <location>
        <begin position="9"/>
        <end position="41"/>
    </location>
</feature>
<evidence type="ECO:0000313" key="2">
    <source>
        <dbReference type="Proteomes" id="UP000001554"/>
    </source>
</evidence>
<keyword evidence="2" id="KW-1185">Reference proteome</keyword>
<accession>A0A9J7N8Z1</accession>
<sequence>MVDVLGSLSDDEGDDIDDEEDEEGEGEEEEEEEGEAVDDPELQVRGTAITPTRENQSPLKPNETEDLTEVMGKLALP</sequence>
<dbReference type="AlphaFoldDB" id="A0A9J7N8Z1"/>
<proteinExistence type="predicted"/>
<dbReference type="KEGG" id="bfo:118427952"/>
<evidence type="ECO:0000256" key="1">
    <source>
        <dbReference type="SAM" id="MobiDB-lite"/>
    </source>
</evidence>
<organism evidence="2 3">
    <name type="scientific">Branchiostoma floridae</name>
    <name type="common">Florida lancelet</name>
    <name type="synonym">Amphioxus</name>
    <dbReference type="NCBI Taxonomy" id="7739"/>
    <lineage>
        <taxon>Eukaryota</taxon>
        <taxon>Metazoa</taxon>
        <taxon>Chordata</taxon>
        <taxon>Cephalochordata</taxon>
        <taxon>Leptocardii</taxon>
        <taxon>Amphioxiformes</taxon>
        <taxon>Branchiostomatidae</taxon>
        <taxon>Branchiostoma</taxon>
    </lineage>
</organism>
<dbReference type="GeneID" id="118427952"/>
<protein>
    <submittedName>
        <fullName evidence="3">Ran GTPase-activating protein 1-like</fullName>
    </submittedName>
</protein>
<feature type="region of interest" description="Disordered" evidence="1">
    <location>
        <begin position="1"/>
        <end position="77"/>
    </location>
</feature>
<gene>
    <name evidence="3" type="primary">LOC118427952</name>
</gene>
<name>A0A9J7N8Z1_BRAFL</name>
<dbReference type="RefSeq" id="XP_035693811.1">
    <property type="nucleotide sequence ID" value="XM_035837918.1"/>
</dbReference>